<reference evidence="1 2" key="1">
    <citation type="submission" date="2012-12" db="EMBL/GenBank/DDBJ databases">
        <title>Novel taxa of Listeriaceae from agricultural environments in the United States.</title>
        <authorList>
            <person name="den Bakker H.C."/>
            <person name="Allred A."/>
            <person name="Warchocki S."/>
            <person name="Wright E.M."/>
            <person name="Burrell A."/>
            <person name="Nightingale K.K."/>
            <person name="Kephart D."/>
            <person name="Wiedmann M."/>
        </authorList>
    </citation>
    <scope>NUCLEOTIDE SEQUENCE [LARGE SCALE GENOMIC DNA]</scope>
    <source>
        <strain evidence="1 2">FSL S10-1203</strain>
    </source>
</reference>
<dbReference type="Gene3D" id="2.60.120.200">
    <property type="match status" value="1"/>
</dbReference>
<dbReference type="SUPFAM" id="SSF49899">
    <property type="entry name" value="Concanavalin A-like lectins/glucanases"/>
    <property type="match status" value="1"/>
</dbReference>
<dbReference type="InterPro" id="IPR013320">
    <property type="entry name" value="ConA-like_dom_sf"/>
</dbReference>
<name>W7DB83_9LIST</name>
<comment type="caution">
    <text evidence="1">The sequence shown here is derived from an EMBL/GenBank/DDBJ whole genome shotgun (WGS) entry which is preliminary data.</text>
</comment>
<organism evidence="1 2">
    <name type="scientific">Listeria fleischmannii FSL S10-1203</name>
    <dbReference type="NCBI Taxonomy" id="1265822"/>
    <lineage>
        <taxon>Bacteria</taxon>
        <taxon>Bacillati</taxon>
        <taxon>Bacillota</taxon>
        <taxon>Bacilli</taxon>
        <taxon>Bacillales</taxon>
        <taxon>Listeriaceae</taxon>
        <taxon>Listeria</taxon>
    </lineage>
</organism>
<evidence type="ECO:0000313" key="2">
    <source>
        <dbReference type="Proteomes" id="UP000019241"/>
    </source>
</evidence>
<dbReference type="InterPro" id="IPR013783">
    <property type="entry name" value="Ig-like_fold"/>
</dbReference>
<protein>
    <submittedName>
        <fullName evidence="1">Uncharacterized protein</fullName>
    </submittedName>
</protein>
<dbReference type="Gene3D" id="2.60.40.10">
    <property type="entry name" value="Immunoglobulins"/>
    <property type="match status" value="1"/>
</dbReference>
<sequence length="468" mass="52550">MLDFTKSFSLTSYLYFGPQVNEVGDGMALVFQAYNGTPKWYTYNTSALGYLGNPRDENSIGIPNSFAIEFDLFNNQTDNDGWYDQDLPTSNQGQHIAYLWPGDLAQYSSWWAWFQTQRNVIHYNPISYLLTNDNWIKLDVNWDAEAQKLQYIIDDTQVVDVPYEALYTNVLSHNTTVFWGFTGATGTYSAPQKVVFQQVPFLVEANPQITVENLTRNKQMSSGDAIHVNEKVRLTYSVEYVNGKQTWKNIRTTLTNDPNFILDTNSITVTPYFGETAGNSYKLDDSALTEGILQFPSNGMGPSLDLSGDIPSKMVINYEGHYADDTPQTAIYLKSEYKGDNAVYQASPFELIPTQNLPPVLAFTEIADISVVDTDEIKTIDGTFQDPNQSELTLRYAIDGATVKTEKVDGTNTDGTWAYTLTKSQIDNLSGGEHTFQVTAENQMGQTTTITKKLLKKVCASHKAYFIE</sequence>
<dbReference type="AlphaFoldDB" id="W7DB83"/>
<dbReference type="Proteomes" id="UP000019241">
    <property type="component" value="Unassembled WGS sequence"/>
</dbReference>
<dbReference type="Pfam" id="PF18483">
    <property type="entry name" value="Lectin_L-type_dom"/>
    <property type="match status" value="1"/>
</dbReference>
<dbReference type="PATRIC" id="fig|1265822.4.peg.3858"/>
<dbReference type="EMBL" id="AODM01000075">
    <property type="protein sequence ID" value="EUJ46522.1"/>
    <property type="molecule type" value="Genomic_DNA"/>
</dbReference>
<evidence type="ECO:0000313" key="1">
    <source>
        <dbReference type="EMBL" id="EUJ46522.1"/>
    </source>
</evidence>
<proteinExistence type="predicted"/>
<gene>
    <name evidence="1" type="ORF">MCOL2_18909</name>
</gene>
<accession>W7DB83</accession>